<evidence type="ECO:0000313" key="2">
    <source>
        <dbReference type="EMBL" id="HEM67166.1"/>
    </source>
</evidence>
<keyword evidence="1" id="KW-0812">Transmembrane</keyword>
<comment type="caution">
    <text evidence="2">The sequence shown here is derived from an EMBL/GenBank/DDBJ whole genome shotgun (WGS) entry which is preliminary data.</text>
</comment>
<feature type="transmembrane region" description="Helical" evidence="1">
    <location>
        <begin position="20"/>
        <end position="40"/>
    </location>
</feature>
<dbReference type="AlphaFoldDB" id="A0A7J2U389"/>
<accession>A0A7J2U389</accession>
<organism evidence="2">
    <name type="scientific">Ignisphaera aggregans</name>
    <dbReference type="NCBI Taxonomy" id="334771"/>
    <lineage>
        <taxon>Archaea</taxon>
        <taxon>Thermoproteota</taxon>
        <taxon>Thermoprotei</taxon>
        <taxon>Desulfurococcales</taxon>
        <taxon>Desulfurococcaceae</taxon>
        <taxon>Ignisphaera</taxon>
    </lineage>
</organism>
<name>A0A7J2U389_9CREN</name>
<sequence length="60" mass="6631">MSRISIFSLSLNVGTTTERLASVLAVINAVGVSMHLITGIDFDKKNVYGIQNLYMWITIN</sequence>
<reference evidence="2" key="1">
    <citation type="journal article" date="2020" name="mSystems">
        <title>Genome- and Community-Level Interaction Insights into Carbon Utilization and Element Cycling Functions of Hydrothermarchaeota in Hydrothermal Sediment.</title>
        <authorList>
            <person name="Zhou Z."/>
            <person name="Liu Y."/>
            <person name="Xu W."/>
            <person name="Pan J."/>
            <person name="Luo Z.H."/>
            <person name="Li M."/>
        </authorList>
    </citation>
    <scope>NUCLEOTIDE SEQUENCE [LARGE SCALE GENOMIC DNA]</scope>
    <source>
        <strain evidence="2">SpSt-125</strain>
    </source>
</reference>
<protein>
    <submittedName>
        <fullName evidence="2">Uncharacterized protein</fullName>
    </submittedName>
</protein>
<keyword evidence="1" id="KW-1133">Transmembrane helix</keyword>
<evidence type="ECO:0000256" key="1">
    <source>
        <dbReference type="SAM" id="Phobius"/>
    </source>
</evidence>
<dbReference type="EMBL" id="DSEU01000040">
    <property type="protein sequence ID" value="HEM67166.1"/>
    <property type="molecule type" value="Genomic_DNA"/>
</dbReference>
<gene>
    <name evidence="2" type="ORF">ENO26_06330</name>
</gene>
<proteinExistence type="predicted"/>
<keyword evidence="1" id="KW-0472">Membrane</keyword>